<dbReference type="RefSeq" id="WP_131329782.1">
    <property type="nucleotide sequence ID" value="NZ_CP044016.1"/>
</dbReference>
<gene>
    <name evidence="1" type="ORF">E0W69_009270</name>
</gene>
<protein>
    <submittedName>
        <fullName evidence="1">Uncharacterized protein</fullName>
    </submittedName>
</protein>
<sequence length="70" mass="8040">MSNEYQEKFARLLQLSINVRTSQNKFFAARKQGFSGKAELQESKTAEHNLDAFIKAEKVNMKNSNQGKLF</sequence>
<dbReference type="EMBL" id="CP044016">
    <property type="protein sequence ID" value="QES88834.1"/>
    <property type="molecule type" value="Genomic_DNA"/>
</dbReference>
<evidence type="ECO:0000313" key="2">
    <source>
        <dbReference type="Proteomes" id="UP000292424"/>
    </source>
</evidence>
<dbReference type="KEGG" id="arac:E0W69_009270"/>
<name>A0A5P2FZ58_9BACT</name>
<dbReference type="AlphaFoldDB" id="A0A5P2FZ58"/>
<accession>A0A5P2FZ58</accession>
<reference evidence="1 2" key="1">
    <citation type="submission" date="2019-09" db="EMBL/GenBank/DDBJ databases">
        <title>Complete genome sequence of Arachidicoccus sp. B3-10 isolated from apple orchard soil.</title>
        <authorList>
            <person name="Kim H.S."/>
            <person name="Han K.-I."/>
            <person name="Suh M.K."/>
            <person name="Lee K.C."/>
            <person name="Eom M.K."/>
            <person name="Kim J.-S."/>
            <person name="Kang S.W."/>
            <person name="Sin Y."/>
            <person name="Lee J.-S."/>
        </authorList>
    </citation>
    <scope>NUCLEOTIDE SEQUENCE [LARGE SCALE GENOMIC DNA]</scope>
    <source>
        <strain evidence="1 2">B3-10</strain>
    </source>
</reference>
<dbReference type="Proteomes" id="UP000292424">
    <property type="component" value="Chromosome"/>
</dbReference>
<organism evidence="1 2">
    <name type="scientific">Rhizosphaericola mali</name>
    <dbReference type="NCBI Taxonomy" id="2545455"/>
    <lineage>
        <taxon>Bacteria</taxon>
        <taxon>Pseudomonadati</taxon>
        <taxon>Bacteroidota</taxon>
        <taxon>Chitinophagia</taxon>
        <taxon>Chitinophagales</taxon>
        <taxon>Chitinophagaceae</taxon>
        <taxon>Rhizosphaericola</taxon>
    </lineage>
</organism>
<keyword evidence="2" id="KW-1185">Reference proteome</keyword>
<evidence type="ECO:0000313" key="1">
    <source>
        <dbReference type="EMBL" id="QES88834.1"/>
    </source>
</evidence>
<proteinExistence type="predicted"/>